<proteinExistence type="predicted"/>
<accession>A0ACB9CJ57</accession>
<evidence type="ECO:0000313" key="2">
    <source>
        <dbReference type="Proteomes" id="UP001055879"/>
    </source>
</evidence>
<sequence length="178" mass="20244">MILLGQHKDWQARAREEVLQVFGEKKPDIDGLNHLKIVNMIFNEVLRLYPPGVLLRRFIHEETKLKNIILPAGTLVQLNTLLLHHDKDIWGDDVNEFKPERFSEGVLKATKGQASYLPFGGGPRICVGQNFAMLEAKMAFAMILQRFSFDLSPSYSHAPHTILTLKPQFGAHLILHKP</sequence>
<comment type="caution">
    <text evidence="1">The sequence shown here is derived from an EMBL/GenBank/DDBJ whole genome shotgun (WGS) entry which is preliminary data.</text>
</comment>
<reference evidence="1 2" key="2">
    <citation type="journal article" date="2022" name="Mol. Ecol. Resour.">
        <title>The genomes of chicory, endive, great burdock and yacon provide insights into Asteraceae paleo-polyploidization history and plant inulin production.</title>
        <authorList>
            <person name="Fan W."/>
            <person name="Wang S."/>
            <person name="Wang H."/>
            <person name="Wang A."/>
            <person name="Jiang F."/>
            <person name="Liu H."/>
            <person name="Zhao H."/>
            <person name="Xu D."/>
            <person name="Zhang Y."/>
        </authorList>
    </citation>
    <scope>NUCLEOTIDE SEQUENCE [LARGE SCALE GENOMIC DNA]</scope>
    <source>
        <strain evidence="2">cv. Niubang</strain>
    </source>
</reference>
<reference evidence="2" key="1">
    <citation type="journal article" date="2022" name="Mol. Ecol. Resour.">
        <title>The genomes of chicory, endive, great burdock and yacon provide insights into Asteraceae palaeo-polyploidization history and plant inulin production.</title>
        <authorList>
            <person name="Fan W."/>
            <person name="Wang S."/>
            <person name="Wang H."/>
            <person name="Wang A."/>
            <person name="Jiang F."/>
            <person name="Liu H."/>
            <person name="Zhao H."/>
            <person name="Xu D."/>
            <person name="Zhang Y."/>
        </authorList>
    </citation>
    <scope>NUCLEOTIDE SEQUENCE [LARGE SCALE GENOMIC DNA]</scope>
    <source>
        <strain evidence="2">cv. Niubang</strain>
    </source>
</reference>
<dbReference type="Proteomes" id="UP001055879">
    <property type="component" value="Linkage Group LG04"/>
</dbReference>
<dbReference type="EMBL" id="CM042050">
    <property type="protein sequence ID" value="KAI3734312.1"/>
    <property type="molecule type" value="Genomic_DNA"/>
</dbReference>
<name>A0ACB9CJ57_ARCLA</name>
<protein>
    <submittedName>
        <fullName evidence="1">Uncharacterized protein</fullName>
    </submittedName>
</protein>
<keyword evidence="2" id="KW-1185">Reference proteome</keyword>
<gene>
    <name evidence="1" type="ORF">L6452_13778</name>
</gene>
<organism evidence="1 2">
    <name type="scientific">Arctium lappa</name>
    <name type="common">Greater burdock</name>
    <name type="synonym">Lappa major</name>
    <dbReference type="NCBI Taxonomy" id="4217"/>
    <lineage>
        <taxon>Eukaryota</taxon>
        <taxon>Viridiplantae</taxon>
        <taxon>Streptophyta</taxon>
        <taxon>Embryophyta</taxon>
        <taxon>Tracheophyta</taxon>
        <taxon>Spermatophyta</taxon>
        <taxon>Magnoliopsida</taxon>
        <taxon>eudicotyledons</taxon>
        <taxon>Gunneridae</taxon>
        <taxon>Pentapetalae</taxon>
        <taxon>asterids</taxon>
        <taxon>campanulids</taxon>
        <taxon>Asterales</taxon>
        <taxon>Asteraceae</taxon>
        <taxon>Carduoideae</taxon>
        <taxon>Cardueae</taxon>
        <taxon>Arctiinae</taxon>
        <taxon>Arctium</taxon>
    </lineage>
</organism>
<evidence type="ECO:0000313" key="1">
    <source>
        <dbReference type="EMBL" id="KAI3734312.1"/>
    </source>
</evidence>